<gene>
    <name evidence="1" type="ORF">DFH08DRAFT_822046</name>
</gene>
<evidence type="ECO:0000313" key="2">
    <source>
        <dbReference type="Proteomes" id="UP001218218"/>
    </source>
</evidence>
<sequence>MGSNTAGFAFFDAAADFMTHEVVEYRRVMFPPVLGDSMYVPFFSVEDVPGWMTCRAVGPARVGTVMSDHTDQIYGNPTLCLSPKIMGFTIKNGTGQVPVPLF</sequence>
<organism evidence="1 2">
    <name type="scientific">Mycena albidolilacea</name>
    <dbReference type="NCBI Taxonomy" id="1033008"/>
    <lineage>
        <taxon>Eukaryota</taxon>
        <taxon>Fungi</taxon>
        <taxon>Dikarya</taxon>
        <taxon>Basidiomycota</taxon>
        <taxon>Agaricomycotina</taxon>
        <taxon>Agaricomycetes</taxon>
        <taxon>Agaricomycetidae</taxon>
        <taxon>Agaricales</taxon>
        <taxon>Marasmiineae</taxon>
        <taxon>Mycenaceae</taxon>
        <taxon>Mycena</taxon>
    </lineage>
</organism>
<comment type="caution">
    <text evidence="1">The sequence shown here is derived from an EMBL/GenBank/DDBJ whole genome shotgun (WGS) entry which is preliminary data.</text>
</comment>
<proteinExistence type="predicted"/>
<reference evidence="1" key="1">
    <citation type="submission" date="2023-03" db="EMBL/GenBank/DDBJ databases">
        <title>Massive genome expansion in bonnet fungi (Mycena s.s.) driven by repeated elements and novel gene families across ecological guilds.</title>
        <authorList>
            <consortium name="Lawrence Berkeley National Laboratory"/>
            <person name="Harder C.B."/>
            <person name="Miyauchi S."/>
            <person name="Viragh M."/>
            <person name="Kuo A."/>
            <person name="Thoen E."/>
            <person name="Andreopoulos B."/>
            <person name="Lu D."/>
            <person name="Skrede I."/>
            <person name="Drula E."/>
            <person name="Henrissat B."/>
            <person name="Morin E."/>
            <person name="Kohler A."/>
            <person name="Barry K."/>
            <person name="LaButti K."/>
            <person name="Morin E."/>
            <person name="Salamov A."/>
            <person name="Lipzen A."/>
            <person name="Mereny Z."/>
            <person name="Hegedus B."/>
            <person name="Baldrian P."/>
            <person name="Stursova M."/>
            <person name="Weitz H."/>
            <person name="Taylor A."/>
            <person name="Grigoriev I.V."/>
            <person name="Nagy L.G."/>
            <person name="Martin F."/>
            <person name="Kauserud H."/>
        </authorList>
    </citation>
    <scope>NUCLEOTIDE SEQUENCE</scope>
    <source>
        <strain evidence="1">CBHHK002</strain>
    </source>
</reference>
<dbReference type="Proteomes" id="UP001218218">
    <property type="component" value="Unassembled WGS sequence"/>
</dbReference>
<dbReference type="EMBL" id="JARIHO010000071">
    <property type="protein sequence ID" value="KAJ7312604.1"/>
    <property type="molecule type" value="Genomic_DNA"/>
</dbReference>
<protein>
    <submittedName>
        <fullName evidence="1">Uncharacterized protein</fullName>
    </submittedName>
</protein>
<keyword evidence="2" id="KW-1185">Reference proteome</keyword>
<name>A0AAD6Z979_9AGAR</name>
<accession>A0AAD6Z979</accession>
<dbReference type="AlphaFoldDB" id="A0AAD6Z979"/>
<evidence type="ECO:0000313" key="1">
    <source>
        <dbReference type="EMBL" id="KAJ7312604.1"/>
    </source>
</evidence>